<dbReference type="PANTHER" id="PTHR30399">
    <property type="entry name" value="UNCHARACTERIZED PROTEIN YGJP"/>
    <property type="match status" value="1"/>
</dbReference>
<sequence>MPLFSSALLHASPEATPRQPLLQHPEPNGHLLLQGEMVHYLLQRARRRSVGMRITDQGLVVTAPGWLALPQVEAILQRKGAWIVGKLRAHHPSHPDRQQTVLQWQDGMLLPYLGGHIPLHLTAPDSARPRRSPAARLLPGEPPVLAVPLPVGTDPELVSRSVQRWFREQALEHFTQRIACFAPILGVRCQSLQLSSARTRWGSASARGVIRLHWGLLHFAPELVDYVVVHELCHLREMNHSVRFWQLVESILPDYRRLRQQLKAVRLPVWQ</sequence>
<dbReference type="Proteomes" id="UP000199531">
    <property type="component" value="Unassembled WGS sequence"/>
</dbReference>
<dbReference type="AlphaFoldDB" id="A0A1H8DQA0"/>
<dbReference type="PANTHER" id="PTHR30399:SF1">
    <property type="entry name" value="UTP PYROPHOSPHATASE"/>
    <property type="match status" value="1"/>
</dbReference>
<organism evidence="2 3">
    <name type="scientific">Brachymonas denitrificans DSM 15123</name>
    <dbReference type="NCBI Taxonomy" id="1121117"/>
    <lineage>
        <taxon>Bacteria</taxon>
        <taxon>Pseudomonadati</taxon>
        <taxon>Pseudomonadota</taxon>
        <taxon>Betaproteobacteria</taxon>
        <taxon>Burkholderiales</taxon>
        <taxon>Comamonadaceae</taxon>
        <taxon>Brachymonas</taxon>
    </lineage>
</organism>
<dbReference type="Pfam" id="PF01863">
    <property type="entry name" value="YgjP-like"/>
    <property type="match status" value="1"/>
</dbReference>
<accession>A0A1H8DQA0</accession>
<dbReference type="InterPro" id="IPR002725">
    <property type="entry name" value="YgjP-like_metallopeptidase"/>
</dbReference>
<dbReference type="InterPro" id="IPR053136">
    <property type="entry name" value="UTP_pyrophosphatase-like"/>
</dbReference>
<feature type="domain" description="YgjP-like metallopeptidase" evidence="1">
    <location>
        <begin position="49"/>
        <end position="264"/>
    </location>
</feature>
<dbReference type="OrthoDB" id="9811177at2"/>
<protein>
    <recommendedName>
        <fullName evidence="1">YgjP-like metallopeptidase domain-containing protein</fullName>
    </recommendedName>
</protein>
<dbReference type="EMBL" id="FOCW01000001">
    <property type="protein sequence ID" value="SEN09452.1"/>
    <property type="molecule type" value="Genomic_DNA"/>
</dbReference>
<dbReference type="CDD" id="cd07344">
    <property type="entry name" value="M48_yhfN_like"/>
    <property type="match status" value="1"/>
</dbReference>
<reference evidence="2 3" key="1">
    <citation type="submission" date="2016-10" db="EMBL/GenBank/DDBJ databases">
        <authorList>
            <person name="de Groot N.N."/>
        </authorList>
    </citation>
    <scope>NUCLEOTIDE SEQUENCE [LARGE SCALE GENOMIC DNA]</scope>
    <source>
        <strain evidence="2 3">DSM 15123</strain>
    </source>
</reference>
<evidence type="ECO:0000313" key="3">
    <source>
        <dbReference type="Proteomes" id="UP000199531"/>
    </source>
</evidence>
<evidence type="ECO:0000313" key="2">
    <source>
        <dbReference type="EMBL" id="SEN09452.1"/>
    </source>
</evidence>
<dbReference type="RefSeq" id="WP_091813218.1">
    <property type="nucleotide sequence ID" value="NZ_FOCW01000001.1"/>
</dbReference>
<proteinExistence type="predicted"/>
<keyword evidence="3" id="KW-1185">Reference proteome</keyword>
<gene>
    <name evidence="2" type="ORF">SAMN02745977_00411</name>
</gene>
<evidence type="ECO:0000259" key="1">
    <source>
        <dbReference type="Pfam" id="PF01863"/>
    </source>
</evidence>
<name>A0A1H8DQA0_9BURK</name>
<dbReference type="STRING" id="1121117.SAMN02745977_00411"/>
<dbReference type="Gene3D" id="3.30.2010.10">
    <property type="entry name" value="Metalloproteases ('zincins'), catalytic domain"/>
    <property type="match status" value="1"/>
</dbReference>